<dbReference type="Pfam" id="PF14076">
    <property type="entry name" value="DUF4258"/>
    <property type="match status" value="1"/>
</dbReference>
<dbReference type="AlphaFoldDB" id="A1K9U3"/>
<evidence type="ECO:0008006" key="3">
    <source>
        <dbReference type="Google" id="ProtNLM"/>
    </source>
</evidence>
<dbReference type="RefSeq" id="WP_011766708.1">
    <property type="nucleotide sequence ID" value="NC_008702.1"/>
</dbReference>
<name>A1K9U3_AZOSB</name>
<keyword evidence="2" id="KW-1185">Reference proteome</keyword>
<organism evidence="1 2">
    <name type="scientific">Azoarcus sp. (strain BH72)</name>
    <dbReference type="NCBI Taxonomy" id="418699"/>
    <lineage>
        <taxon>Bacteria</taxon>
        <taxon>Pseudomonadati</taxon>
        <taxon>Pseudomonadota</taxon>
        <taxon>Betaproteobacteria</taxon>
        <taxon>Rhodocyclales</taxon>
        <taxon>Zoogloeaceae</taxon>
        <taxon>Azoarcus</taxon>
    </lineage>
</organism>
<protein>
    <recommendedName>
        <fullName evidence="3">DUF4258 domain-containing protein</fullName>
    </recommendedName>
</protein>
<accession>A1K9U3</accession>
<dbReference type="Proteomes" id="UP000002588">
    <property type="component" value="Chromosome"/>
</dbReference>
<proteinExistence type="predicted"/>
<dbReference type="EMBL" id="AM406670">
    <property type="protein sequence ID" value="CAL95598.1"/>
    <property type="molecule type" value="Genomic_DNA"/>
</dbReference>
<dbReference type="InterPro" id="IPR025354">
    <property type="entry name" value="DUF4258"/>
</dbReference>
<sequence length="91" mass="10386">MMQITAHARTRMQQRGIRREVIEMLMEYGEVVHCKGGSEEVIFLSRKARLVAQDDGPELLKACKSKCPYVVVAENCDVITAGHRTKKIRRN</sequence>
<evidence type="ECO:0000313" key="1">
    <source>
        <dbReference type="EMBL" id="CAL95598.1"/>
    </source>
</evidence>
<dbReference type="HOGENOM" id="CLU_181549_0_0_4"/>
<evidence type="ECO:0000313" key="2">
    <source>
        <dbReference type="Proteomes" id="UP000002588"/>
    </source>
</evidence>
<dbReference type="eggNOG" id="ENOG5032G5R">
    <property type="taxonomic scope" value="Bacteria"/>
</dbReference>
<gene>
    <name evidence="1" type="ordered locus">azo2982</name>
</gene>
<dbReference type="KEGG" id="azo:azo2982"/>
<reference evidence="1 2" key="1">
    <citation type="journal article" date="2006" name="Nat. Biotechnol.">
        <title>Complete genome of the mutualistic, N2-fixing grass endophyte Azoarcus sp. strain BH72.</title>
        <authorList>
            <person name="Krause A."/>
            <person name="Ramakumar A."/>
            <person name="Bartels D."/>
            <person name="Battistoni F."/>
            <person name="Bekel T."/>
            <person name="Boch J."/>
            <person name="Boehm M."/>
            <person name="Friedrich F."/>
            <person name="Hurek T."/>
            <person name="Krause L."/>
            <person name="Linke B."/>
            <person name="McHardy A.C."/>
            <person name="Sarkar A."/>
            <person name="Schneiker S."/>
            <person name="Syed A.A."/>
            <person name="Thauer R."/>
            <person name="Vorhoelter F.-J."/>
            <person name="Weidner S."/>
            <person name="Puehler A."/>
            <person name="Reinhold-Hurek B."/>
            <person name="Kaiser O."/>
            <person name="Goesmann A."/>
        </authorList>
    </citation>
    <scope>NUCLEOTIDE SEQUENCE [LARGE SCALE GENOMIC DNA]</scope>
    <source>
        <strain evidence="1 2">BH72</strain>
    </source>
</reference>